<gene>
    <name evidence="7" type="ORF">OUZ56_001444</name>
</gene>
<dbReference type="SUPFAM" id="SSF52833">
    <property type="entry name" value="Thioredoxin-like"/>
    <property type="match status" value="1"/>
</dbReference>
<keyword evidence="4 5" id="KW-0560">Oxidoreductase</keyword>
<evidence type="ECO:0000313" key="8">
    <source>
        <dbReference type="Proteomes" id="UP001234178"/>
    </source>
</evidence>
<dbReference type="InterPro" id="IPR036249">
    <property type="entry name" value="Thioredoxin-like_sf"/>
</dbReference>
<dbReference type="Proteomes" id="UP001234178">
    <property type="component" value="Unassembled WGS sequence"/>
</dbReference>
<dbReference type="PANTHER" id="PTHR11592:SF134">
    <property type="entry name" value="PHOSPHOLIPID HYDROPEROXIDE GLUTATHIONE PEROXIDASE"/>
    <property type="match status" value="1"/>
</dbReference>
<comment type="similarity">
    <text evidence="1 5">Belongs to the glutathione peroxidase family.</text>
</comment>
<dbReference type="PROSITE" id="PS51352">
    <property type="entry name" value="THIOREDOXIN_2"/>
    <property type="match status" value="1"/>
</dbReference>
<evidence type="ECO:0000256" key="1">
    <source>
        <dbReference type="ARBA" id="ARBA00006926"/>
    </source>
</evidence>
<name>A0ABR0A2N6_9CRUS</name>
<dbReference type="EMBL" id="JAOYFB010000036">
    <property type="protein sequence ID" value="KAK4019423.1"/>
    <property type="molecule type" value="Genomic_DNA"/>
</dbReference>
<protein>
    <recommendedName>
        <fullName evidence="5">Glutathione peroxidase</fullName>
    </recommendedName>
</protein>
<evidence type="ECO:0000256" key="5">
    <source>
        <dbReference type="RuleBase" id="RU000499"/>
    </source>
</evidence>
<evidence type="ECO:0000256" key="4">
    <source>
        <dbReference type="ARBA" id="ARBA00023002"/>
    </source>
</evidence>
<organism evidence="7 8">
    <name type="scientific">Daphnia magna</name>
    <dbReference type="NCBI Taxonomy" id="35525"/>
    <lineage>
        <taxon>Eukaryota</taxon>
        <taxon>Metazoa</taxon>
        <taxon>Ecdysozoa</taxon>
        <taxon>Arthropoda</taxon>
        <taxon>Crustacea</taxon>
        <taxon>Branchiopoda</taxon>
        <taxon>Diplostraca</taxon>
        <taxon>Cladocera</taxon>
        <taxon>Anomopoda</taxon>
        <taxon>Daphniidae</taxon>
        <taxon>Daphnia</taxon>
    </lineage>
</organism>
<keyword evidence="2 5" id="KW-0575">Peroxidase</keyword>
<evidence type="ECO:0000313" key="7">
    <source>
        <dbReference type="EMBL" id="KAK4019423.1"/>
    </source>
</evidence>
<dbReference type="PROSITE" id="PS51355">
    <property type="entry name" value="GLUTATHIONE_PEROXID_3"/>
    <property type="match status" value="1"/>
</dbReference>
<evidence type="ECO:0000259" key="6">
    <source>
        <dbReference type="PROSITE" id="PS51352"/>
    </source>
</evidence>
<comment type="caution">
    <text evidence="7">The sequence shown here is derived from an EMBL/GenBank/DDBJ whole genome shotgun (WGS) entry which is preliminary data.</text>
</comment>
<dbReference type="PROSITE" id="PS00460">
    <property type="entry name" value="GLUTATHIONE_PEROXID_1"/>
    <property type="match status" value="1"/>
</dbReference>
<accession>A0ABR0A2N6</accession>
<dbReference type="InterPro" id="IPR029759">
    <property type="entry name" value="GPX_AS"/>
</dbReference>
<keyword evidence="3" id="KW-0712">Selenocysteine</keyword>
<proteinExistence type="inferred from homology"/>
<dbReference type="Gene3D" id="3.40.30.10">
    <property type="entry name" value="Glutaredoxin"/>
    <property type="match status" value="1"/>
</dbReference>
<dbReference type="InterPro" id="IPR029760">
    <property type="entry name" value="GPX_CS"/>
</dbReference>
<evidence type="ECO:0000256" key="2">
    <source>
        <dbReference type="ARBA" id="ARBA00022559"/>
    </source>
</evidence>
<dbReference type="PRINTS" id="PR01011">
    <property type="entry name" value="GLUTPROXDASE"/>
</dbReference>
<dbReference type="CDD" id="cd00340">
    <property type="entry name" value="GSH_Peroxidase"/>
    <property type="match status" value="1"/>
</dbReference>
<dbReference type="InterPro" id="IPR013766">
    <property type="entry name" value="Thioredoxin_domain"/>
</dbReference>
<dbReference type="PROSITE" id="PS00763">
    <property type="entry name" value="GLUTATHIONE_PEROXID_2"/>
    <property type="match status" value="1"/>
</dbReference>
<dbReference type="InterPro" id="IPR000889">
    <property type="entry name" value="Glutathione_peroxidase"/>
</dbReference>
<feature type="domain" description="Thioredoxin" evidence="6">
    <location>
        <begin position="73"/>
        <end position="237"/>
    </location>
</feature>
<dbReference type="Pfam" id="PF00255">
    <property type="entry name" value="GSHPx"/>
    <property type="match status" value="1"/>
</dbReference>
<reference evidence="7 8" key="1">
    <citation type="journal article" date="2023" name="Nucleic Acids Res.">
        <title>The hologenome of Daphnia magna reveals possible DNA methylation and microbiome-mediated evolution of the host genome.</title>
        <authorList>
            <person name="Chaturvedi A."/>
            <person name="Li X."/>
            <person name="Dhandapani V."/>
            <person name="Marshall H."/>
            <person name="Kissane S."/>
            <person name="Cuenca-Cambronero M."/>
            <person name="Asole G."/>
            <person name="Calvet F."/>
            <person name="Ruiz-Romero M."/>
            <person name="Marangio P."/>
            <person name="Guigo R."/>
            <person name="Rago D."/>
            <person name="Mirbahai L."/>
            <person name="Eastwood N."/>
            <person name="Colbourne J.K."/>
            <person name="Zhou J."/>
            <person name="Mallon E."/>
            <person name="Orsini L."/>
        </authorList>
    </citation>
    <scope>NUCLEOTIDE SEQUENCE [LARGE SCALE GENOMIC DNA]</scope>
    <source>
        <strain evidence="7">LRV0_1</strain>
    </source>
</reference>
<dbReference type="PANTHER" id="PTHR11592">
    <property type="entry name" value="GLUTATHIONE PEROXIDASE"/>
    <property type="match status" value="1"/>
</dbReference>
<evidence type="ECO:0000256" key="3">
    <source>
        <dbReference type="ARBA" id="ARBA00022933"/>
    </source>
</evidence>
<keyword evidence="8" id="KW-1185">Reference proteome</keyword>
<sequence length="252" mass="28137">MNKRGSGIKIKTVFRIYRNGPGAVPTYCKLQSLIGNVSSTTFIYGGSRAWTSSSDLLALDRMTSAEDIGNADYKSATSIYDFTVLDIDGNQVSLEKYRNHVCIIVNVASKCGYTHVNYTQLVDLYDRFESKGLKILAFPCNQFMSQEPGTSEEIKCFISGYKGDGKFDVFSKINVNGEDAHPLWKYLKEKQGGLLIDAIKWNFTKFVINKQGQPVERSAANVNPFDMEKTIVKKLSSEIGDLYCRDASYVGC</sequence>